<dbReference type="SUPFAM" id="SSF52402">
    <property type="entry name" value="Adenine nucleotide alpha hydrolases-like"/>
    <property type="match status" value="1"/>
</dbReference>
<organism evidence="1 2">
    <name type="scientific">Peronospora destructor</name>
    <dbReference type="NCBI Taxonomy" id="86335"/>
    <lineage>
        <taxon>Eukaryota</taxon>
        <taxon>Sar</taxon>
        <taxon>Stramenopiles</taxon>
        <taxon>Oomycota</taxon>
        <taxon>Peronosporomycetes</taxon>
        <taxon>Peronosporales</taxon>
        <taxon>Peronosporaceae</taxon>
        <taxon>Peronospora</taxon>
    </lineage>
</organism>
<dbReference type="PANTHER" id="PTHR43169:SF2">
    <property type="entry name" value="NAD_GMP SYNTHASE DOMAIN-CONTAINING PROTEIN"/>
    <property type="match status" value="1"/>
</dbReference>
<gene>
    <name evidence="1" type="ORF">PDE001_LOCUS205</name>
</gene>
<keyword evidence="2" id="KW-1185">Reference proteome</keyword>
<evidence type="ECO:0000313" key="2">
    <source>
        <dbReference type="Proteomes" id="UP001162029"/>
    </source>
</evidence>
<comment type="caution">
    <text evidence="1">The sequence shown here is derived from an EMBL/GenBank/DDBJ whole genome shotgun (WGS) entry which is preliminary data.</text>
</comment>
<dbReference type="EMBL" id="CANTFM010000028">
    <property type="protein sequence ID" value="CAI5709142.1"/>
    <property type="molecule type" value="Genomic_DNA"/>
</dbReference>
<evidence type="ECO:0008006" key="3">
    <source>
        <dbReference type="Google" id="ProtNLM"/>
    </source>
</evidence>
<proteinExistence type="predicted"/>
<evidence type="ECO:0000313" key="1">
    <source>
        <dbReference type="EMBL" id="CAI5709142.1"/>
    </source>
</evidence>
<dbReference type="Proteomes" id="UP001162029">
    <property type="component" value="Unassembled WGS sequence"/>
</dbReference>
<dbReference type="AlphaFoldDB" id="A0AAV0SWF9"/>
<dbReference type="InterPro" id="IPR052188">
    <property type="entry name" value="Ni-pincer_cofactor_biosynth"/>
</dbReference>
<accession>A0AAV0SWF9</accession>
<name>A0AAV0SWF9_9STRA</name>
<dbReference type="Gene3D" id="3.40.50.620">
    <property type="entry name" value="HUPs"/>
    <property type="match status" value="1"/>
</dbReference>
<dbReference type="InterPro" id="IPR014729">
    <property type="entry name" value="Rossmann-like_a/b/a_fold"/>
</dbReference>
<reference evidence="1" key="1">
    <citation type="submission" date="2022-12" db="EMBL/GenBank/DDBJ databases">
        <authorList>
            <person name="Webb A."/>
        </authorList>
    </citation>
    <scope>NUCLEOTIDE SEQUENCE</scope>
    <source>
        <strain evidence="1">Pd1</strain>
    </source>
</reference>
<sequence length="89" mass="9209">MLASKVDHLLQVVATRGVQLPSNLSNKLLPLSNVVAFSGGVDSSLTAALVFQVFPSTSAACIGTSAALSCVQLQQARKVASDIGIPLWE</sequence>
<protein>
    <recommendedName>
        <fullName evidence="3">Asparagine synthetase domain-containing protein</fullName>
    </recommendedName>
</protein>
<dbReference type="PANTHER" id="PTHR43169">
    <property type="entry name" value="EXSB FAMILY PROTEIN"/>
    <property type="match status" value="1"/>
</dbReference>